<evidence type="ECO:0000313" key="2">
    <source>
        <dbReference type="EMBL" id="MXO91789.1"/>
    </source>
</evidence>
<dbReference type="PANTHER" id="PTHR42194:SF1">
    <property type="entry name" value="UPF0276 PROTEIN HI_1600"/>
    <property type="match status" value="1"/>
</dbReference>
<dbReference type="Gene3D" id="3.20.20.150">
    <property type="entry name" value="Divalent-metal-dependent TIM barrel enzymes"/>
    <property type="match status" value="1"/>
</dbReference>
<sequence length="288" mass="32101">MALSGSLIDNPLTGDPFSGFGLGLRRAHYADFLESDVAVDFVEIISENYMVEGGNPLRVLEQVRAKMPVIMHGVSMSIGSADGLDRDYLAKLKALADRIEPLWVSDHLCWTRTSAHNSHDLLPMPYTHDALDLVCDNIDHAQNVLGRTMLFENPSSYMTFPEDEMSEWEFIAAMAMRTRCYLLLDVNNIYVSAHNHGFSATDYLDGLPLDRVRQVHLAGHTEGTIKIDTHDQPVCDGVWDLYAKAMQRLGPVATMIERDDRIPPLPELLVELDRAAQIAEAARQPVAA</sequence>
<reference evidence="2 3" key="1">
    <citation type="submission" date="2019-12" db="EMBL/GenBank/DDBJ databases">
        <title>Genomic-based taxomic classification of the family Erythrobacteraceae.</title>
        <authorList>
            <person name="Xu L."/>
        </authorList>
    </citation>
    <scope>NUCLEOTIDE SEQUENCE [LARGE SCALE GENOMIC DNA]</scope>
    <source>
        <strain evidence="2 3">KCTC 52763</strain>
    </source>
</reference>
<name>A0A845A2D9_9SPHN</name>
<comment type="similarity">
    <text evidence="1">Belongs to the UPF0276 family.</text>
</comment>
<dbReference type="HAMAP" id="MF_00697">
    <property type="entry name" value="UPF0276"/>
    <property type="match status" value="1"/>
</dbReference>
<comment type="caution">
    <text evidence="2">The sequence shown here is derived from an EMBL/GenBank/DDBJ whole genome shotgun (WGS) entry which is preliminary data.</text>
</comment>
<protein>
    <recommendedName>
        <fullName evidence="1">UPF0276 protein GRI41_13205</fullName>
    </recommendedName>
</protein>
<dbReference type="AlphaFoldDB" id="A0A845A2D9"/>
<dbReference type="PANTHER" id="PTHR42194">
    <property type="entry name" value="UPF0276 PROTEIN HI_1600"/>
    <property type="match status" value="1"/>
</dbReference>
<dbReference type="SUPFAM" id="SSF51658">
    <property type="entry name" value="Xylose isomerase-like"/>
    <property type="match status" value="1"/>
</dbReference>
<accession>A0A845A2D9</accession>
<keyword evidence="3" id="KW-1185">Reference proteome</keyword>
<dbReference type="Pfam" id="PF05114">
    <property type="entry name" value="MbnB_TglH_ChrH"/>
    <property type="match status" value="1"/>
</dbReference>
<dbReference type="NCBIfam" id="NF003818">
    <property type="entry name" value="PRK05409.1"/>
    <property type="match status" value="1"/>
</dbReference>
<organism evidence="2 3">
    <name type="scientific">Pontixanthobacter aquaemixtae</name>
    <dbReference type="NCBI Taxonomy" id="1958940"/>
    <lineage>
        <taxon>Bacteria</taxon>
        <taxon>Pseudomonadati</taxon>
        <taxon>Pseudomonadota</taxon>
        <taxon>Alphaproteobacteria</taxon>
        <taxon>Sphingomonadales</taxon>
        <taxon>Erythrobacteraceae</taxon>
        <taxon>Pontixanthobacter</taxon>
    </lineage>
</organism>
<dbReference type="InterPro" id="IPR007801">
    <property type="entry name" value="MbnB/TglH/ChrH"/>
</dbReference>
<dbReference type="EMBL" id="WTYX01000002">
    <property type="protein sequence ID" value="MXO91789.1"/>
    <property type="molecule type" value="Genomic_DNA"/>
</dbReference>
<evidence type="ECO:0000313" key="3">
    <source>
        <dbReference type="Proteomes" id="UP000442714"/>
    </source>
</evidence>
<dbReference type="InterPro" id="IPR036237">
    <property type="entry name" value="Xyl_isomerase-like_sf"/>
</dbReference>
<dbReference type="Proteomes" id="UP000442714">
    <property type="component" value="Unassembled WGS sequence"/>
</dbReference>
<dbReference type="OrthoDB" id="9763101at2"/>
<proteinExistence type="inferred from homology"/>
<evidence type="ECO:0000256" key="1">
    <source>
        <dbReference type="HAMAP-Rule" id="MF_00697"/>
    </source>
</evidence>
<gene>
    <name evidence="2" type="ORF">GRI41_13205</name>
</gene>